<dbReference type="InterPro" id="IPR000551">
    <property type="entry name" value="MerR-type_HTH_dom"/>
</dbReference>
<dbReference type="PROSITE" id="PS50937">
    <property type="entry name" value="HTH_MERR_2"/>
    <property type="match status" value="2"/>
</dbReference>
<dbReference type="GO" id="GO:0003677">
    <property type="term" value="F:DNA binding"/>
    <property type="evidence" value="ECO:0007669"/>
    <property type="project" value="UniProtKB-KW"/>
</dbReference>
<dbReference type="SUPFAM" id="SSF46955">
    <property type="entry name" value="Putative DNA-binding domain"/>
    <property type="match status" value="2"/>
</dbReference>
<accession>A0A6I6DDL7</accession>
<feature type="domain" description="HTH merR-type" evidence="4">
    <location>
        <begin position="7"/>
        <end position="51"/>
    </location>
</feature>
<evidence type="ECO:0000256" key="1">
    <source>
        <dbReference type="ARBA" id="ARBA00023015"/>
    </source>
</evidence>
<proteinExistence type="predicted"/>
<dbReference type="KEGG" id="salq:SYNTR_2071"/>
<dbReference type="SMART" id="SM00422">
    <property type="entry name" value="HTH_MERR"/>
    <property type="match status" value="2"/>
</dbReference>
<gene>
    <name evidence="5" type="ORF">SYNTR_2071</name>
</gene>
<dbReference type="InterPro" id="IPR009061">
    <property type="entry name" value="DNA-bd_dom_put_sf"/>
</dbReference>
<keyword evidence="1" id="KW-0805">Transcription regulation</keyword>
<organism evidence="5 6">
    <name type="scientific">Candidatus Syntrophocurvum alkaliphilum</name>
    <dbReference type="NCBI Taxonomy" id="2293317"/>
    <lineage>
        <taxon>Bacteria</taxon>
        <taxon>Bacillati</taxon>
        <taxon>Bacillota</taxon>
        <taxon>Clostridia</taxon>
        <taxon>Eubacteriales</taxon>
        <taxon>Syntrophomonadaceae</taxon>
        <taxon>Candidatus Syntrophocurvum</taxon>
    </lineage>
</organism>
<dbReference type="CDD" id="cd00592">
    <property type="entry name" value="HTH_MerR-like"/>
    <property type="match status" value="1"/>
</dbReference>
<protein>
    <recommendedName>
        <fullName evidence="4">HTH merR-type domain-containing protein</fullName>
    </recommendedName>
</protein>
<evidence type="ECO:0000256" key="3">
    <source>
        <dbReference type="ARBA" id="ARBA00023163"/>
    </source>
</evidence>
<dbReference type="PANTHER" id="PTHR30204">
    <property type="entry name" value="REDOX-CYCLING DRUG-SENSING TRANSCRIPTIONAL ACTIVATOR SOXR"/>
    <property type="match status" value="1"/>
</dbReference>
<name>A0A6I6DDL7_9FIRM</name>
<evidence type="ECO:0000313" key="6">
    <source>
        <dbReference type="Proteomes" id="UP000426444"/>
    </source>
</evidence>
<dbReference type="InterPro" id="IPR047057">
    <property type="entry name" value="MerR_fam"/>
</dbReference>
<dbReference type="AlphaFoldDB" id="A0A6I6DDL7"/>
<dbReference type="Gene3D" id="1.10.1660.10">
    <property type="match status" value="2"/>
</dbReference>
<dbReference type="GO" id="GO:0003700">
    <property type="term" value="F:DNA-binding transcription factor activity"/>
    <property type="evidence" value="ECO:0007669"/>
    <property type="project" value="InterPro"/>
</dbReference>
<dbReference type="Proteomes" id="UP000426444">
    <property type="component" value="Chromosome"/>
</dbReference>
<dbReference type="RefSeq" id="WP_156204424.1">
    <property type="nucleotide sequence ID" value="NZ_CP046457.1"/>
</dbReference>
<reference evidence="6" key="1">
    <citation type="journal article" date="2019" name="Microbiology">
        <title>Complete Genome Sequence of an Uncultured Bacterium of the Candidate Phylum Bipolaricaulota.</title>
        <authorList>
            <person name="Kadnikov V.V."/>
            <person name="Mardanov A.V."/>
            <person name="Beletsky A.V."/>
            <person name="Frank Y.A."/>
            <person name="Karnachuk O.V."/>
            <person name="Ravin N.V."/>
        </authorList>
    </citation>
    <scope>NUCLEOTIDE SEQUENCE [LARGE SCALE GENOMIC DNA]</scope>
</reference>
<dbReference type="OrthoDB" id="122388at2"/>
<dbReference type="Pfam" id="PF13411">
    <property type="entry name" value="MerR_1"/>
    <property type="match status" value="2"/>
</dbReference>
<feature type="domain" description="HTH merR-type" evidence="4">
    <location>
        <begin position="134"/>
        <end position="196"/>
    </location>
</feature>
<keyword evidence="2" id="KW-0238">DNA-binding</keyword>
<sequence length="247" mass="28873">MVGNQKSYTTKEIADLANVHPNTVRLYEKWGFIAPAKRKNNNYRVFNEKHLYQMKLARVALPGPYPIKGELVKQIVIEFAKDNKDLSLYLANEYLQGVVLEKNRANQAIIILDNWFERKTGDKTKVVVKGRKLAAKEIGVTIDSLRTWERNGLFVIEKDNQGLLLFTEWDIEKIKVIRLLRNCGCSIAALTKVFSNEENFKEKPSVLLKLPDYTQDFFYVTDMFLDFLDEHQQRAERIIDMIRNYHK</sequence>
<evidence type="ECO:0000256" key="2">
    <source>
        <dbReference type="ARBA" id="ARBA00023125"/>
    </source>
</evidence>
<dbReference type="PANTHER" id="PTHR30204:SF94">
    <property type="entry name" value="HEAVY METAL-DEPENDENT TRANSCRIPTIONAL REGULATOR HI_0293-RELATED"/>
    <property type="match status" value="1"/>
</dbReference>
<evidence type="ECO:0000313" key="5">
    <source>
        <dbReference type="EMBL" id="QGU00665.1"/>
    </source>
</evidence>
<dbReference type="EMBL" id="CP046457">
    <property type="protein sequence ID" value="QGU00665.1"/>
    <property type="molecule type" value="Genomic_DNA"/>
</dbReference>
<keyword evidence="6" id="KW-1185">Reference proteome</keyword>
<keyword evidence="3" id="KW-0804">Transcription</keyword>
<evidence type="ECO:0000259" key="4">
    <source>
        <dbReference type="PROSITE" id="PS50937"/>
    </source>
</evidence>